<comment type="function">
    <text evidence="7">Nucleotidase that shows phosphatase activity on nucleoside 5'-monophosphates.</text>
</comment>
<dbReference type="RefSeq" id="WP_113887582.1">
    <property type="nucleotide sequence ID" value="NZ_QNRK01000002.1"/>
</dbReference>
<feature type="domain" description="Survival protein SurE-like phosphatase/nucleotidase" evidence="8">
    <location>
        <begin position="15"/>
        <end position="196"/>
    </location>
</feature>
<feature type="binding site" evidence="7">
    <location>
        <position position="20"/>
    </location>
    <ligand>
        <name>a divalent metal cation</name>
        <dbReference type="ChEBI" id="CHEBI:60240"/>
    </ligand>
</feature>
<dbReference type="GO" id="GO:0005737">
    <property type="term" value="C:cytoplasm"/>
    <property type="evidence" value="ECO:0007669"/>
    <property type="project" value="UniProtKB-SubCell"/>
</dbReference>
<comment type="caution">
    <text evidence="9">The sequence shown here is derived from an EMBL/GenBank/DDBJ whole genome shotgun (WGS) entry which is preliminary data.</text>
</comment>
<dbReference type="InterPro" id="IPR030048">
    <property type="entry name" value="SurE"/>
</dbReference>
<dbReference type="EMBL" id="QNRK01000002">
    <property type="protein sequence ID" value="RBP17627.1"/>
    <property type="molecule type" value="Genomic_DNA"/>
</dbReference>
<dbReference type="OrthoDB" id="9780815at2"/>
<evidence type="ECO:0000259" key="8">
    <source>
        <dbReference type="Pfam" id="PF01975"/>
    </source>
</evidence>
<dbReference type="AlphaFoldDB" id="A0A366FST1"/>
<dbReference type="GO" id="GO:0046872">
    <property type="term" value="F:metal ion binding"/>
    <property type="evidence" value="ECO:0007669"/>
    <property type="project" value="UniProtKB-UniRule"/>
</dbReference>
<comment type="similarity">
    <text evidence="2 7">Belongs to the SurE nucleotidase family.</text>
</comment>
<keyword evidence="3 7" id="KW-0963">Cytoplasm</keyword>
<feature type="binding site" evidence="7">
    <location>
        <position position="52"/>
    </location>
    <ligand>
        <name>a divalent metal cation</name>
        <dbReference type="ChEBI" id="CHEBI:60240"/>
    </ligand>
</feature>
<evidence type="ECO:0000256" key="3">
    <source>
        <dbReference type="ARBA" id="ARBA00022490"/>
    </source>
</evidence>
<comment type="cofactor">
    <cofactor evidence="7">
        <name>a divalent metal cation</name>
        <dbReference type="ChEBI" id="CHEBI:60240"/>
    </cofactor>
    <text evidence="7">Binds 1 divalent metal cation per subunit.</text>
</comment>
<dbReference type="GO" id="GO:0004309">
    <property type="term" value="F:exopolyphosphatase activity"/>
    <property type="evidence" value="ECO:0007669"/>
    <property type="project" value="TreeGrafter"/>
</dbReference>
<dbReference type="PANTHER" id="PTHR30457:SF12">
    <property type="entry name" value="5'_3'-NUCLEOTIDASE SURE"/>
    <property type="match status" value="1"/>
</dbReference>
<reference evidence="9 10" key="1">
    <citation type="submission" date="2018-06" db="EMBL/GenBank/DDBJ databases">
        <title>Genomic Encyclopedia of Type Strains, Phase IV (KMG-IV): sequencing the most valuable type-strain genomes for metagenomic binning, comparative biology and taxonomic classification.</title>
        <authorList>
            <person name="Goeker M."/>
        </authorList>
    </citation>
    <scope>NUCLEOTIDE SEQUENCE [LARGE SCALE GENOMIC DNA]</scope>
    <source>
        <strain evidence="9 10">DSM 24875</strain>
    </source>
</reference>
<dbReference type="Gene3D" id="3.40.1210.10">
    <property type="entry name" value="Survival protein SurE-like phosphatase/nucleotidase"/>
    <property type="match status" value="1"/>
</dbReference>
<dbReference type="GO" id="GO:0000166">
    <property type="term" value="F:nucleotide binding"/>
    <property type="evidence" value="ECO:0007669"/>
    <property type="project" value="UniProtKB-KW"/>
</dbReference>
<dbReference type="Proteomes" id="UP000253529">
    <property type="component" value="Unassembled WGS sequence"/>
</dbReference>
<feature type="binding site" evidence="7">
    <location>
        <position position="21"/>
    </location>
    <ligand>
        <name>a divalent metal cation</name>
        <dbReference type="ChEBI" id="CHEBI:60240"/>
    </ligand>
</feature>
<comment type="catalytic activity">
    <reaction evidence="1 7">
        <text>a ribonucleoside 5'-phosphate + H2O = a ribonucleoside + phosphate</text>
        <dbReference type="Rhea" id="RHEA:12484"/>
        <dbReference type="ChEBI" id="CHEBI:15377"/>
        <dbReference type="ChEBI" id="CHEBI:18254"/>
        <dbReference type="ChEBI" id="CHEBI:43474"/>
        <dbReference type="ChEBI" id="CHEBI:58043"/>
        <dbReference type="EC" id="3.1.3.5"/>
    </reaction>
</comment>
<evidence type="ECO:0000256" key="7">
    <source>
        <dbReference type="HAMAP-Rule" id="MF_00060"/>
    </source>
</evidence>
<dbReference type="EC" id="3.1.3.5" evidence="7"/>
<keyword evidence="4 7" id="KW-0479">Metal-binding</keyword>
<dbReference type="GO" id="GO:0008254">
    <property type="term" value="F:3'-nucleotidase activity"/>
    <property type="evidence" value="ECO:0007669"/>
    <property type="project" value="TreeGrafter"/>
</dbReference>
<evidence type="ECO:0000256" key="2">
    <source>
        <dbReference type="ARBA" id="ARBA00011062"/>
    </source>
</evidence>
<accession>A0A366FST1</accession>
<proteinExistence type="inferred from homology"/>
<dbReference type="InterPro" id="IPR002828">
    <property type="entry name" value="SurE-like_Pase/nucleotidase"/>
</dbReference>
<dbReference type="NCBIfam" id="NF001490">
    <property type="entry name" value="PRK00346.1-4"/>
    <property type="match status" value="1"/>
</dbReference>
<dbReference type="SUPFAM" id="SSF64167">
    <property type="entry name" value="SurE-like"/>
    <property type="match status" value="1"/>
</dbReference>
<keyword evidence="10" id="KW-1185">Reference proteome</keyword>
<evidence type="ECO:0000256" key="5">
    <source>
        <dbReference type="ARBA" id="ARBA00022741"/>
    </source>
</evidence>
<name>A0A366FST1_9HYPH</name>
<keyword evidence="6 7" id="KW-0378">Hydrolase</keyword>
<feature type="binding site" evidence="7">
    <location>
        <position position="105"/>
    </location>
    <ligand>
        <name>a divalent metal cation</name>
        <dbReference type="ChEBI" id="CHEBI:60240"/>
    </ligand>
</feature>
<evidence type="ECO:0000313" key="10">
    <source>
        <dbReference type="Proteomes" id="UP000253529"/>
    </source>
</evidence>
<protein>
    <recommendedName>
        <fullName evidence="7">5'-nucleotidase SurE</fullName>
        <ecNumber evidence="7">3.1.3.5</ecNumber>
    </recommendedName>
    <alternativeName>
        <fullName evidence="7">Nucleoside 5'-monophosphate phosphohydrolase</fullName>
    </alternativeName>
</protein>
<evidence type="ECO:0000256" key="6">
    <source>
        <dbReference type="ARBA" id="ARBA00022801"/>
    </source>
</evidence>
<comment type="subcellular location">
    <subcellularLocation>
        <location evidence="7">Cytoplasm</location>
    </subcellularLocation>
</comment>
<keyword evidence="5 7" id="KW-0547">Nucleotide-binding</keyword>
<dbReference type="PANTHER" id="PTHR30457">
    <property type="entry name" value="5'-NUCLEOTIDASE SURE"/>
    <property type="match status" value="1"/>
</dbReference>
<sequence>MPELAPPTDLRDHRILIVNDDGIESAGIKLLEALAREISDDVWVVAPDEEKSGFSHSISLTAPIRVRQIDSRHYAVKGTPTDCALLAIHEFMGERKPTALLSGVNRGANLAEDITYSGTAAAAMEGALLGVRAIALSQVFTIGGEAHWSTARRYAPDILRQLLTCDWQPGSFVNVNFPDCPPDAVTGTRVTTQGRRLPGSFRPVRRIDERAVPYYWIKLAYEVGELEAGADLLAIAENAISITPMQMDLTAHAFRHDLDRTFRASA</sequence>
<dbReference type="Pfam" id="PF01975">
    <property type="entry name" value="SurE"/>
    <property type="match status" value="1"/>
</dbReference>
<gene>
    <name evidence="7" type="primary">surE</name>
    <name evidence="9" type="ORF">DFR50_102119</name>
</gene>
<evidence type="ECO:0000256" key="1">
    <source>
        <dbReference type="ARBA" id="ARBA00000815"/>
    </source>
</evidence>
<organism evidence="9 10">
    <name type="scientific">Roseiarcus fermentans</name>
    <dbReference type="NCBI Taxonomy" id="1473586"/>
    <lineage>
        <taxon>Bacteria</taxon>
        <taxon>Pseudomonadati</taxon>
        <taxon>Pseudomonadota</taxon>
        <taxon>Alphaproteobacteria</taxon>
        <taxon>Hyphomicrobiales</taxon>
        <taxon>Roseiarcaceae</taxon>
        <taxon>Roseiarcus</taxon>
    </lineage>
</organism>
<evidence type="ECO:0000313" key="9">
    <source>
        <dbReference type="EMBL" id="RBP17627.1"/>
    </source>
</evidence>
<evidence type="ECO:0000256" key="4">
    <source>
        <dbReference type="ARBA" id="ARBA00022723"/>
    </source>
</evidence>
<dbReference type="HAMAP" id="MF_00060">
    <property type="entry name" value="SurE"/>
    <property type="match status" value="1"/>
</dbReference>
<dbReference type="NCBIfam" id="TIGR00087">
    <property type="entry name" value="surE"/>
    <property type="match status" value="1"/>
</dbReference>
<dbReference type="GO" id="GO:0008253">
    <property type="term" value="F:5'-nucleotidase activity"/>
    <property type="evidence" value="ECO:0007669"/>
    <property type="project" value="UniProtKB-UniRule"/>
</dbReference>
<dbReference type="InterPro" id="IPR036523">
    <property type="entry name" value="SurE-like_sf"/>
</dbReference>